<reference evidence="2 3" key="1">
    <citation type="journal article" date="2018" name="Nat. Ecol. Evol.">
        <title>Pezizomycetes genomes reveal the molecular basis of ectomycorrhizal truffle lifestyle.</title>
        <authorList>
            <person name="Murat C."/>
            <person name="Payen T."/>
            <person name="Noel B."/>
            <person name="Kuo A."/>
            <person name="Morin E."/>
            <person name="Chen J."/>
            <person name="Kohler A."/>
            <person name="Krizsan K."/>
            <person name="Balestrini R."/>
            <person name="Da Silva C."/>
            <person name="Montanini B."/>
            <person name="Hainaut M."/>
            <person name="Levati E."/>
            <person name="Barry K.W."/>
            <person name="Belfiori B."/>
            <person name="Cichocki N."/>
            <person name="Clum A."/>
            <person name="Dockter R.B."/>
            <person name="Fauchery L."/>
            <person name="Guy J."/>
            <person name="Iotti M."/>
            <person name="Le Tacon F."/>
            <person name="Lindquist E.A."/>
            <person name="Lipzen A."/>
            <person name="Malagnac F."/>
            <person name="Mello A."/>
            <person name="Molinier V."/>
            <person name="Miyauchi S."/>
            <person name="Poulain J."/>
            <person name="Riccioni C."/>
            <person name="Rubini A."/>
            <person name="Sitrit Y."/>
            <person name="Splivallo R."/>
            <person name="Traeger S."/>
            <person name="Wang M."/>
            <person name="Zifcakova L."/>
            <person name="Wipf D."/>
            <person name="Zambonelli A."/>
            <person name="Paolocci F."/>
            <person name="Nowrousian M."/>
            <person name="Ottonello S."/>
            <person name="Baldrian P."/>
            <person name="Spatafora J.W."/>
            <person name="Henrissat B."/>
            <person name="Nagy L.G."/>
            <person name="Aury J.M."/>
            <person name="Wincker P."/>
            <person name="Grigoriev I.V."/>
            <person name="Bonfante P."/>
            <person name="Martin F.M."/>
        </authorList>
    </citation>
    <scope>NUCLEOTIDE SEQUENCE [LARGE SCALE GENOMIC DNA]</scope>
    <source>
        <strain evidence="2 3">CCBAS932</strain>
    </source>
</reference>
<dbReference type="PANTHER" id="PTHR15907">
    <property type="entry name" value="DUF614 FAMILY PROTEIN-RELATED"/>
    <property type="match status" value="1"/>
</dbReference>
<dbReference type="OrthoDB" id="1045822at2759"/>
<name>A0A3N4KTI2_9PEZI</name>
<keyword evidence="1" id="KW-1133">Transmembrane helix</keyword>
<evidence type="ECO:0000256" key="1">
    <source>
        <dbReference type="SAM" id="Phobius"/>
    </source>
</evidence>
<keyword evidence="1" id="KW-0472">Membrane</keyword>
<dbReference type="STRING" id="1392247.A0A3N4KTI2"/>
<keyword evidence="1" id="KW-0812">Transmembrane</keyword>
<dbReference type="EMBL" id="ML119155">
    <property type="protein sequence ID" value="RPB09075.1"/>
    <property type="molecule type" value="Genomic_DNA"/>
</dbReference>
<dbReference type="Pfam" id="PF04749">
    <property type="entry name" value="PLAC8"/>
    <property type="match status" value="1"/>
</dbReference>
<keyword evidence="3" id="KW-1185">Reference proteome</keyword>
<gene>
    <name evidence="2" type="ORF">P167DRAFT_511156</name>
</gene>
<dbReference type="NCBIfam" id="TIGR01571">
    <property type="entry name" value="A_thal_Cys_rich"/>
    <property type="match status" value="1"/>
</dbReference>
<dbReference type="AlphaFoldDB" id="A0A3N4KTI2"/>
<evidence type="ECO:0000313" key="2">
    <source>
        <dbReference type="EMBL" id="RPB09075.1"/>
    </source>
</evidence>
<sequence length="165" mass="18954">MSNPRHQEYHHNQARSQGLPLEDYPLDHRHSHPQDWKYGMCGCFSDCGVCCTGYWCPCILHGKTKHRMRHGTMEKYSCCNAPCMGFGCLVACLPPLYFIMGMRQRAEIRERYNIAGGGCGDYWRSLCCSCCSLIQEEREVRDRQKEKNVARGYQQPQGMVYAGGQ</sequence>
<feature type="transmembrane region" description="Helical" evidence="1">
    <location>
        <begin position="84"/>
        <end position="102"/>
    </location>
</feature>
<protein>
    <submittedName>
        <fullName evidence="2">PLAC8-domain-containing protein</fullName>
    </submittedName>
</protein>
<evidence type="ECO:0000313" key="3">
    <source>
        <dbReference type="Proteomes" id="UP000277580"/>
    </source>
</evidence>
<proteinExistence type="predicted"/>
<organism evidence="2 3">
    <name type="scientific">Morchella conica CCBAS932</name>
    <dbReference type="NCBI Taxonomy" id="1392247"/>
    <lineage>
        <taxon>Eukaryota</taxon>
        <taxon>Fungi</taxon>
        <taxon>Dikarya</taxon>
        <taxon>Ascomycota</taxon>
        <taxon>Pezizomycotina</taxon>
        <taxon>Pezizomycetes</taxon>
        <taxon>Pezizales</taxon>
        <taxon>Morchellaceae</taxon>
        <taxon>Morchella</taxon>
    </lineage>
</organism>
<dbReference type="InParanoid" id="A0A3N4KTI2"/>
<dbReference type="Proteomes" id="UP000277580">
    <property type="component" value="Unassembled WGS sequence"/>
</dbReference>
<dbReference type="InterPro" id="IPR006461">
    <property type="entry name" value="PLAC_motif_containing"/>
</dbReference>
<accession>A0A3N4KTI2</accession>